<dbReference type="PANTHER" id="PTHR43601:SF17">
    <property type="entry name" value="THIOREDOXIN-LIKE 1-2, CHLOROPLASTIC"/>
    <property type="match status" value="1"/>
</dbReference>
<evidence type="ECO:0000256" key="2">
    <source>
        <dbReference type="ARBA" id="ARBA00022448"/>
    </source>
</evidence>
<evidence type="ECO:0000256" key="4">
    <source>
        <dbReference type="ARBA" id="ARBA00023157"/>
    </source>
</evidence>
<evidence type="ECO:0000256" key="5">
    <source>
        <dbReference type="ARBA" id="ARBA00023284"/>
    </source>
</evidence>
<dbReference type="Gene3D" id="3.40.30.10">
    <property type="entry name" value="Glutaredoxin"/>
    <property type="match status" value="1"/>
</dbReference>
<evidence type="ECO:0000256" key="3">
    <source>
        <dbReference type="ARBA" id="ARBA00022982"/>
    </source>
</evidence>
<dbReference type="FunFam" id="3.40.30.10:FF:000199">
    <property type="entry name" value="Thioredoxin-like 1-2, chloroplastic"/>
    <property type="match status" value="1"/>
</dbReference>
<name>A0AAD4J053_PERFH</name>
<dbReference type="Pfam" id="PF00085">
    <property type="entry name" value="Thioredoxin"/>
    <property type="match status" value="1"/>
</dbReference>
<dbReference type="GO" id="GO:0045454">
    <property type="term" value="P:cell redox homeostasis"/>
    <property type="evidence" value="ECO:0007669"/>
    <property type="project" value="TreeGrafter"/>
</dbReference>
<gene>
    <name evidence="7" type="ORF">C2S53_017322</name>
</gene>
<comment type="similarity">
    <text evidence="1">Belongs to the thioredoxin family.</text>
</comment>
<dbReference type="CDD" id="cd02947">
    <property type="entry name" value="TRX_family"/>
    <property type="match status" value="1"/>
</dbReference>
<dbReference type="EMBL" id="SDAM02000350">
    <property type="protein sequence ID" value="KAH6824376.1"/>
    <property type="molecule type" value="Genomic_DNA"/>
</dbReference>
<keyword evidence="4" id="KW-1015">Disulfide bond</keyword>
<feature type="domain" description="Thioredoxin" evidence="6">
    <location>
        <begin position="73"/>
        <end position="227"/>
    </location>
</feature>
<dbReference type="AlphaFoldDB" id="A0AAD4J053"/>
<proteinExistence type="inferred from homology"/>
<dbReference type="SUPFAM" id="SSF52833">
    <property type="entry name" value="Thioredoxin-like"/>
    <property type="match status" value="1"/>
</dbReference>
<dbReference type="PROSITE" id="PS51352">
    <property type="entry name" value="THIOREDOXIN_2"/>
    <property type="match status" value="1"/>
</dbReference>
<protein>
    <submittedName>
        <fullName evidence="7">Atypical CYS HIS rich thioredoxin 4</fullName>
    </submittedName>
</protein>
<evidence type="ECO:0000256" key="1">
    <source>
        <dbReference type="ARBA" id="ARBA00008987"/>
    </source>
</evidence>
<accession>A0AAD4J053</accession>
<dbReference type="Proteomes" id="UP001190926">
    <property type="component" value="Unassembled WGS sequence"/>
</dbReference>
<comment type="caution">
    <text evidence="7">The sequence shown here is derived from an EMBL/GenBank/DDBJ whole genome shotgun (WGS) entry which is preliminary data.</text>
</comment>
<keyword evidence="8" id="KW-1185">Reference proteome</keyword>
<reference evidence="7 8" key="1">
    <citation type="journal article" date="2021" name="Nat. Commun.">
        <title>Incipient diploidization of the medicinal plant Perilla within 10,000 years.</title>
        <authorList>
            <person name="Zhang Y."/>
            <person name="Shen Q."/>
            <person name="Leng L."/>
            <person name="Zhang D."/>
            <person name="Chen S."/>
            <person name="Shi Y."/>
            <person name="Ning Z."/>
            <person name="Chen S."/>
        </authorList>
    </citation>
    <scope>NUCLEOTIDE SEQUENCE [LARGE SCALE GENOMIC DNA]</scope>
    <source>
        <strain evidence="8">cv. PC099</strain>
    </source>
</reference>
<dbReference type="InterPro" id="IPR036249">
    <property type="entry name" value="Thioredoxin-like_sf"/>
</dbReference>
<dbReference type="GO" id="GO:0009507">
    <property type="term" value="C:chloroplast"/>
    <property type="evidence" value="ECO:0007669"/>
    <property type="project" value="TreeGrafter"/>
</dbReference>
<organism evidence="7 8">
    <name type="scientific">Perilla frutescens var. hirtella</name>
    <name type="common">Perilla citriodora</name>
    <name type="synonym">Perilla setoyensis</name>
    <dbReference type="NCBI Taxonomy" id="608512"/>
    <lineage>
        <taxon>Eukaryota</taxon>
        <taxon>Viridiplantae</taxon>
        <taxon>Streptophyta</taxon>
        <taxon>Embryophyta</taxon>
        <taxon>Tracheophyta</taxon>
        <taxon>Spermatophyta</taxon>
        <taxon>Magnoliopsida</taxon>
        <taxon>eudicotyledons</taxon>
        <taxon>Gunneridae</taxon>
        <taxon>Pentapetalae</taxon>
        <taxon>asterids</taxon>
        <taxon>lamiids</taxon>
        <taxon>Lamiales</taxon>
        <taxon>Lamiaceae</taxon>
        <taxon>Nepetoideae</taxon>
        <taxon>Elsholtzieae</taxon>
        <taxon>Perilla</taxon>
    </lineage>
</organism>
<evidence type="ECO:0000313" key="7">
    <source>
        <dbReference type="EMBL" id="KAH6824376.1"/>
    </source>
</evidence>
<sequence>MSCLPAGFSVSGSSSLIVNNREKGSVRVCSSIGGLQFRESNSKEIWGKTLDFSDQKGFSSLSNKSLNLEPVYAQGTLSFPKAQKKWWEKSLQPNMIEINSAQELVEYLMNAGDKLVIVDFFSPGCGGCKALHPKICQLAESNPNAIFLTVNYEDHKAMCYALHVHVLPFFRFYRGADGKVCSFSCTNATIKKFKDALAKHGTERCSLAPAKGLDEKELLALVSNDLISRDIVPLSSPQEEKVQELVGTAKSSTFSRDESKIELKEGNAMVAA</sequence>
<evidence type="ECO:0000313" key="8">
    <source>
        <dbReference type="Proteomes" id="UP001190926"/>
    </source>
</evidence>
<evidence type="ECO:0000259" key="6">
    <source>
        <dbReference type="PROSITE" id="PS51352"/>
    </source>
</evidence>
<keyword evidence="3" id="KW-0249">Electron transport</keyword>
<dbReference type="PANTHER" id="PTHR43601">
    <property type="entry name" value="THIOREDOXIN, MITOCHONDRIAL"/>
    <property type="match status" value="1"/>
</dbReference>
<keyword evidence="2" id="KW-0813">Transport</keyword>
<dbReference type="InterPro" id="IPR013766">
    <property type="entry name" value="Thioredoxin_domain"/>
</dbReference>
<keyword evidence="5" id="KW-0676">Redox-active center</keyword>